<evidence type="ECO:0000259" key="2">
    <source>
        <dbReference type="Pfam" id="PF00534"/>
    </source>
</evidence>
<keyword evidence="3" id="KW-0328">Glycosyltransferase</keyword>
<sequence length="240" mass="28126">MWFYKHADFIITPTEYSKRCIDNYNLGTEVIHVSNGIDPKEYAFDQTKVDEFKKFFNIKDEKVVISVGFPFNRKGIKDFFEIAKRKPDIKFIWFGFLQRYLISHDVKKAIKHRPSNVLMPGYIDNSIIKGAYHYAECLLFPSYEETEGIVVLEALAASCPVIVRDIGVYSDWMEDGRDCYKARNNDQFIEKLDYLMSHDKSQIIANGQKLVDERTLEKCGLELKNAYLYLLEKYHKKQNA</sequence>
<evidence type="ECO:0000313" key="3">
    <source>
        <dbReference type="EMBL" id="MPN27115.1"/>
    </source>
</evidence>
<dbReference type="AlphaFoldDB" id="A0A645GK71"/>
<dbReference type="SUPFAM" id="SSF53756">
    <property type="entry name" value="UDP-Glycosyltransferase/glycogen phosphorylase"/>
    <property type="match status" value="1"/>
</dbReference>
<dbReference type="CDD" id="cd03801">
    <property type="entry name" value="GT4_PimA-like"/>
    <property type="match status" value="1"/>
</dbReference>
<name>A0A645GK71_9ZZZZ</name>
<dbReference type="PANTHER" id="PTHR46401:SF2">
    <property type="entry name" value="GLYCOSYLTRANSFERASE WBBK-RELATED"/>
    <property type="match status" value="1"/>
</dbReference>
<dbReference type="Pfam" id="PF00534">
    <property type="entry name" value="Glycos_transf_1"/>
    <property type="match status" value="1"/>
</dbReference>
<dbReference type="InterPro" id="IPR001296">
    <property type="entry name" value="Glyco_trans_1"/>
</dbReference>
<proteinExistence type="predicted"/>
<gene>
    <name evidence="3" type="primary">dgs_5</name>
    <name evidence="3" type="ORF">SDC9_174542</name>
</gene>
<dbReference type="GO" id="GO:0047257">
    <property type="term" value="F:diglucosyl diacylglycerol synthase activity"/>
    <property type="evidence" value="ECO:0007669"/>
    <property type="project" value="UniProtKB-EC"/>
</dbReference>
<feature type="domain" description="Glycosyl transferase family 1" evidence="2">
    <location>
        <begin position="51"/>
        <end position="201"/>
    </location>
</feature>
<dbReference type="Gene3D" id="3.40.50.2000">
    <property type="entry name" value="Glycogen Phosphorylase B"/>
    <property type="match status" value="2"/>
</dbReference>
<evidence type="ECO:0000256" key="1">
    <source>
        <dbReference type="ARBA" id="ARBA00022679"/>
    </source>
</evidence>
<dbReference type="PANTHER" id="PTHR46401">
    <property type="entry name" value="GLYCOSYLTRANSFERASE WBBK-RELATED"/>
    <property type="match status" value="1"/>
</dbReference>
<organism evidence="3">
    <name type="scientific">bioreactor metagenome</name>
    <dbReference type="NCBI Taxonomy" id="1076179"/>
    <lineage>
        <taxon>unclassified sequences</taxon>
        <taxon>metagenomes</taxon>
        <taxon>ecological metagenomes</taxon>
    </lineage>
</organism>
<dbReference type="GO" id="GO:0009103">
    <property type="term" value="P:lipopolysaccharide biosynthetic process"/>
    <property type="evidence" value="ECO:0007669"/>
    <property type="project" value="TreeGrafter"/>
</dbReference>
<keyword evidence="1 3" id="KW-0808">Transferase</keyword>
<reference evidence="3" key="1">
    <citation type="submission" date="2019-08" db="EMBL/GenBank/DDBJ databases">
        <authorList>
            <person name="Kucharzyk K."/>
            <person name="Murdoch R.W."/>
            <person name="Higgins S."/>
            <person name="Loffler F."/>
        </authorList>
    </citation>
    <scope>NUCLEOTIDE SEQUENCE</scope>
</reference>
<protein>
    <submittedName>
        <fullName evidence="3">Processive diacylglycerol alpha-glucosyltransferase</fullName>
        <ecNumber evidence="3">2.4.1.208</ecNumber>
    </submittedName>
</protein>
<dbReference type="EMBL" id="VSSQ01076885">
    <property type="protein sequence ID" value="MPN27115.1"/>
    <property type="molecule type" value="Genomic_DNA"/>
</dbReference>
<accession>A0A645GK71</accession>
<comment type="caution">
    <text evidence="3">The sequence shown here is derived from an EMBL/GenBank/DDBJ whole genome shotgun (WGS) entry which is preliminary data.</text>
</comment>
<dbReference type="EC" id="2.4.1.208" evidence="3"/>